<accession>A0A369TUP3</accession>
<comment type="caution">
    <text evidence="3">The sequence shown here is derived from an EMBL/GenBank/DDBJ whole genome shotgun (WGS) entry which is preliminary data.</text>
</comment>
<evidence type="ECO:0000313" key="3">
    <source>
        <dbReference type="EMBL" id="RDD67877.1"/>
    </source>
</evidence>
<dbReference type="Proteomes" id="UP000253977">
    <property type="component" value="Unassembled WGS sequence"/>
</dbReference>
<evidence type="ECO:0000256" key="1">
    <source>
        <dbReference type="SAM" id="Phobius"/>
    </source>
</evidence>
<name>A0A369TUP3_9RHOB</name>
<sequence>MIRAARHITRVWRDEAGTVLVELAVVLGLFVLMVFGVIDFGRLGFSYVLAEKATETAARMAVVRPAICQNVAPVVRRTLLGTLNLSVRNGTRCSDAPGVCRAPATVTCTGSAGQPQAAAILTQIAALLPVGAGPENLRFTYSYDPDLNRVGAPYAPIVTVEITDLEYQFISPLGAFVALAGGTDDGRLGTAFAFPSMSASLPAEDLK</sequence>
<organism evidence="3 4">
    <name type="scientific">Thalassococcus profundi</name>
    <dbReference type="NCBI Taxonomy" id="2282382"/>
    <lineage>
        <taxon>Bacteria</taxon>
        <taxon>Pseudomonadati</taxon>
        <taxon>Pseudomonadota</taxon>
        <taxon>Alphaproteobacteria</taxon>
        <taxon>Rhodobacterales</taxon>
        <taxon>Roseobacteraceae</taxon>
        <taxon>Thalassococcus</taxon>
    </lineage>
</organism>
<feature type="transmembrane region" description="Helical" evidence="1">
    <location>
        <begin position="20"/>
        <end position="38"/>
    </location>
</feature>
<evidence type="ECO:0000259" key="2">
    <source>
        <dbReference type="Pfam" id="PF07811"/>
    </source>
</evidence>
<dbReference type="AlphaFoldDB" id="A0A369TUP3"/>
<reference evidence="3 4" key="1">
    <citation type="submission" date="2018-07" db="EMBL/GenBank/DDBJ databases">
        <title>Thalassococcus profundi sp. nov., a marine bacterium isolated from deep seawater of Okinawa Trough.</title>
        <authorList>
            <person name="Yu M."/>
        </authorList>
    </citation>
    <scope>NUCLEOTIDE SEQUENCE [LARGE SCALE GENOMIC DNA]</scope>
    <source>
        <strain evidence="3 4">WRAS1</strain>
    </source>
</reference>
<keyword evidence="1" id="KW-1133">Transmembrane helix</keyword>
<dbReference type="InterPro" id="IPR012495">
    <property type="entry name" value="TadE-like_dom"/>
</dbReference>
<keyword evidence="4" id="KW-1185">Reference proteome</keyword>
<protein>
    <submittedName>
        <fullName evidence="3">Pilus assembly protein</fullName>
    </submittedName>
</protein>
<gene>
    <name evidence="3" type="ORF">DU478_04250</name>
</gene>
<dbReference type="Pfam" id="PF07811">
    <property type="entry name" value="TadE"/>
    <property type="match status" value="1"/>
</dbReference>
<dbReference type="RefSeq" id="WP_114509689.1">
    <property type="nucleotide sequence ID" value="NZ_QPMK01000002.1"/>
</dbReference>
<feature type="domain" description="TadE-like" evidence="2">
    <location>
        <begin position="17"/>
        <end position="59"/>
    </location>
</feature>
<dbReference type="EMBL" id="QPMK01000002">
    <property type="protein sequence ID" value="RDD67877.1"/>
    <property type="molecule type" value="Genomic_DNA"/>
</dbReference>
<keyword evidence="1" id="KW-0472">Membrane</keyword>
<keyword evidence="1" id="KW-0812">Transmembrane</keyword>
<evidence type="ECO:0000313" key="4">
    <source>
        <dbReference type="Proteomes" id="UP000253977"/>
    </source>
</evidence>
<proteinExistence type="predicted"/>
<dbReference type="OrthoDB" id="7856227at2"/>